<dbReference type="NCBIfam" id="TIGR03891">
    <property type="entry name" value="thiopep_ocin"/>
    <property type="match status" value="1"/>
</dbReference>
<protein>
    <submittedName>
        <fullName evidence="3">Thiopeptide-type bacteriocin biosynthesis protein</fullName>
    </submittedName>
</protein>
<gene>
    <name evidence="3" type="ORF">P5F74_13335</name>
</gene>
<dbReference type="Pfam" id="PF14028">
    <property type="entry name" value="Lant_dehydr_C"/>
    <property type="match status" value="1"/>
</dbReference>
<comment type="caution">
    <text evidence="3">The sequence shown here is derived from an EMBL/GenBank/DDBJ whole genome shotgun (WGS) entry which is preliminary data.</text>
</comment>
<dbReference type="EMBL" id="JAROAS010000027">
    <property type="protein sequence ID" value="MED4129121.1"/>
    <property type="molecule type" value="Genomic_DNA"/>
</dbReference>
<keyword evidence="4" id="KW-1185">Reference proteome</keyword>
<proteinExistence type="predicted"/>
<sequence>MIKRKAALKFSAVRKLFTEEEDEYLHEVIRDSAFLERILLNSTPLYNKLKKIVDEDRKIDKKTKKTVVNYLLRMAARPQPNRINSGICMNDSDRFHGRTELKQVSISLEWEQNVIRKLENSILTFSNIKLTLNPKLYEKDQQFLLEKFSKENTAYIYLDSSSFLKDLFDSLRSTIYSQTLLDQYQDDTQRALVLGVIKELLKSDVIKTELSTYSVNRDADAFLENLLNYSNYDVDLVSSIKTIKELVHKYRELEVGKGIDVYKELISKMAALCKSSSYLLIDLSIYDRLENKEQIKHALDNGESLELMTFFDKHQGIDWNNYYNKFIGKYGFYTRVPLLEMINKDAGLGFMQHLSFDDKNKKIEEYVLNKIMQWHIGSDKPMLTLTEEDFLSIKALYGRKGNGRVPISFDCKIVESKAGFLLPPNAFSFPRYSFTGRFSSCKESKGENSHGYSEISYISNYFKDVGLTYRSESNTFIDCIGHTDQLKGRIPLNEIDMVAHKNRLHMIHKDQIIYPVSTHLFSYRNFNEHPALVFLSEFSRYCFEYPNNFPIENLSYLEYIPRIEYKSLIVSPARMNIKFEHESTKMERVKKINDLLNKYNLNQNNYIYFLEGDKTLPVPLNNEEAMLFLESCINKKDQLVLMEAPELDESTEEVSDWIYSSKQYNQNQGTFDLDTKQIVHAQKLEEKIDPCINSYHLYYRSGKREKVENVILALNEKDHLLEDVFIVNYIDENKKEHMRVRYKKNLEKESKWEEILSSMLSSGCLYDFQKTLFRPEVNRYGGNGLYHLVYKLFSVETKVMNVLKQAYSPYNESESALYLSSYVLYGLLGKDTNLLFKYIENSIEKESKYVKPFAKKRTNYRGIVLQALKDYNETSHPLLIEYNQLAADLLIAAKSQLLSDDYLFYVVQSIVHMAMNRHFPFKRELEIETNQYMRFSFSNIRYYLQEGVLKNGAL</sequence>
<reference evidence="3 4" key="1">
    <citation type="submission" date="2023-03" db="EMBL/GenBank/DDBJ databases">
        <title>Bacillus Genome Sequencing.</title>
        <authorList>
            <person name="Dunlap C."/>
        </authorList>
    </citation>
    <scope>NUCLEOTIDE SEQUENCE [LARGE SCALE GENOMIC DNA]</scope>
    <source>
        <strain evidence="3 4">B-4107</strain>
    </source>
</reference>
<organism evidence="3 4">
    <name type="scientific">Shouchella miscanthi</name>
    <dbReference type="NCBI Taxonomy" id="2598861"/>
    <lineage>
        <taxon>Bacteria</taxon>
        <taxon>Bacillati</taxon>
        <taxon>Bacillota</taxon>
        <taxon>Bacilli</taxon>
        <taxon>Bacillales</taxon>
        <taxon>Bacillaceae</taxon>
        <taxon>Shouchella</taxon>
    </lineage>
</organism>
<evidence type="ECO:0000313" key="3">
    <source>
        <dbReference type="EMBL" id="MED4129121.1"/>
    </source>
</evidence>
<feature type="domain" description="Lantibiotic dehydratase N-terminal" evidence="1">
    <location>
        <begin position="31"/>
        <end position="624"/>
    </location>
</feature>
<dbReference type="Proteomes" id="UP001341820">
    <property type="component" value="Unassembled WGS sequence"/>
</dbReference>
<dbReference type="InterPro" id="IPR023809">
    <property type="entry name" value="Thiopep_bacteriocin_synth_dom"/>
</dbReference>
<evidence type="ECO:0000313" key="4">
    <source>
        <dbReference type="Proteomes" id="UP001341820"/>
    </source>
</evidence>
<feature type="domain" description="Thiopeptide-type bacteriocin biosynthesis" evidence="2">
    <location>
        <begin position="694"/>
        <end position="927"/>
    </location>
</feature>
<dbReference type="Pfam" id="PF04738">
    <property type="entry name" value="Lant_dehydr_N"/>
    <property type="match status" value="1"/>
</dbReference>
<accession>A0ABU6NMA6</accession>
<name>A0ABU6NMA6_9BACI</name>
<dbReference type="InterPro" id="IPR006827">
    <property type="entry name" value="Lant_deHydtase_N"/>
</dbReference>
<dbReference type="RefSeq" id="WP_328237822.1">
    <property type="nucleotide sequence ID" value="NZ_JAROAS010000027.1"/>
</dbReference>
<evidence type="ECO:0000259" key="1">
    <source>
        <dbReference type="Pfam" id="PF04738"/>
    </source>
</evidence>
<evidence type="ECO:0000259" key="2">
    <source>
        <dbReference type="Pfam" id="PF14028"/>
    </source>
</evidence>